<keyword evidence="2" id="KW-1185">Reference proteome</keyword>
<dbReference type="Proteomes" id="UP000187266">
    <property type="component" value="Chromosome"/>
</dbReference>
<organism evidence="1 2">
    <name type="scientific">Brevirhabdus pacifica</name>
    <dbReference type="NCBI Taxonomy" id="1267768"/>
    <lineage>
        <taxon>Bacteria</taxon>
        <taxon>Pseudomonadati</taxon>
        <taxon>Pseudomonadota</taxon>
        <taxon>Alphaproteobacteria</taxon>
        <taxon>Rhodobacterales</taxon>
        <taxon>Paracoccaceae</taxon>
        <taxon>Brevirhabdus</taxon>
    </lineage>
</organism>
<evidence type="ECO:0000313" key="2">
    <source>
        <dbReference type="Proteomes" id="UP000187266"/>
    </source>
</evidence>
<accession>A0A1U7DKX4</accession>
<sequence length="103" mass="10287">MIPVLAGIALAASLFAALIFSVGRAAGSTGRLRVLHLLVAGLIVAGMLAVSLAAPGPARLVALLLAPAAALLVGFERGFNRVLPLAPLFFAVALFTGLPFVGG</sequence>
<dbReference type="EMBL" id="CP019124">
    <property type="protein sequence ID" value="APX90654.1"/>
    <property type="molecule type" value="Genomic_DNA"/>
</dbReference>
<gene>
    <name evidence="1" type="ORF">BV394_13770</name>
</gene>
<proteinExistence type="predicted"/>
<accession>A0A2M9DBN2</accession>
<protein>
    <submittedName>
        <fullName evidence="1">Uncharacterized protein</fullName>
    </submittedName>
</protein>
<reference evidence="1 2" key="1">
    <citation type="submission" date="2017-01" db="EMBL/GenBank/DDBJ databases">
        <title>Genomic analysis of Xuhuaishuia manganoxidans DY6-4.</title>
        <authorList>
            <person name="Wang X."/>
        </authorList>
    </citation>
    <scope>NUCLEOTIDE SEQUENCE [LARGE SCALE GENOMIC DNA]</scope>
    <source>
        <strain evidence="1 2">DY6-4</strain>
    </source>
</reference>
<dbReference type="RefSeq" id="WP_076980671.1">
    <property type="nucleotide sequence ID" value="NZ_CP019124.1"/>
</dbReference>
<dbReference type="AlphaFoldDB" id="A0A1U7DKX4"/>
<dbReference type="STRING" id="1267768.BV394_13770"/>
<name>A0A1U7DKX4_9RHOB</name>
<evidence type="ECO:0000313" key="1">
    <source>
        <dbReference type="EMBL" id="APX90654.1"/>
    </source>
</evidence>